<keyword evidence="1" id="KW-0560">Oxidoreductase</keyword>
<reference evidence="3" key="1">
    <citation type="submission" date="2022-10" db="EMBL/GenBank/DDBJ databases">
        <title>Gaoshiqiia sediminis gen. nov., sp. nov., isolated from coastal sediment.</title>
        <authorList>
            <person name="Yu W.X."/>
            <person name="Mu D.S."/>
            <person name="Du J.Z."/>
            <person name="Liang Y.Q."/>
        </authorList>
    </citation>
    <scope>NUCLEOTIDE SEQUENCE</scope>
    <source>
        <strain evidence="3">A06</strain>
    </source>
</reference>
<evidence type="ECO:0000313" key="3">
    <source>
        <dbReference type="EMBL" id="MCW0481494.1"/>
    </source>
</evidence>
<gene>
    <name evidence="3" type="ORF">N2K84_02060</name>
</gene>
<dbReference type="RefSeq" id="WP_282590104.1">
    <property type="nucleotide sequence ID" value="NZ_JAPAAF010000002.1"/>
</dbReference>
<keyword evidence="4" id="KW-1185">Reference proteome</keyword>
<dbReference type="InterPro" id="IPR028939">
    <property type="entry name" value="P5C_Rdtase_cat_N"/>
</dbReference>
<protein>
    <submittedName>
        <fullName evidence="3">NAD(P)-binding domain-containing protein</fullName>
    </submittedName>
</protein>
<dbReference type="Pfam" id="PF03807">
    <property type="entry name" value="F420_oxidored"/>
    <property type="match status" value="1"/>
</dbReference>
<dbReference type="AlphaFoldDB" id="A0AA41Y419"/>
<evidence type="ECO:0000313" key="4">
    <source>
        <dbReference type="Proteomes" id="UP001163821"/>
    </source>
</evidence>
<proteinExistence type="predicted"/>
<accession>A0AA41Y419</accession>
<dbReference type="SUPFAM" id="SSF51735">
    <property type="entry name" value="NAD(P)-binding Rossmann-fold domains"/>
    <property type="match status" value="1"/>
</dbReference>
<sequence>MRKRIGVLGSGIVARVLANGFLQNGYEVMMGSRDPKNLEDWLEQAGEKGSVGSFENAAHFGDQVVLAVKGSAAEFVLDLAGAANLHEKTVIDTCNPISEEAPENGVLRYFTKPNQSLMEHLQTKYSRIHFVKAFNSVGNDLMVNPVFREGKPTMFICGNNAQAKADVEKILEMFGWECEDMGGVQSARALEPLAILWCIPGFLRHEWRHAFKLLKK</sequence>
<dbReference type="Proteomes" id="UP001163821">
    <property type="component" value="Unassembled WGS sequence"/>
</dbReference>
<dbReference type="PANTHER" id="PTHR14239">
    <property type="entry name" value="DUDULIN-RELATED"/>
    <property type="match status" value="1"/>
</dbReference>
<comment type="caution">
    <text evidence="3">The sequence shown here is derived from an EMBL/GenBank/DDBJ whole genome shotgun (WGS) entry which is preliminary data.</text>
</comment>
<feature type="domain" description="Pyrroline-5-carboxylate reductase catalytic N-terminal" evidence="2">
    <location>
        <begin position="4"/>
        <end position="96"/>
    </location>
</feature>
<name>A0AA41Y419_9BACT</name>
<evidence type="ECO:0000256" key="1">
    <source>
        <dbReference type="ARBA" id="ARBA00023002"/>
    </source>
</evidence>
<organism evidence="3 4">
    <name type="scientific">Gaoshiqia sediminis</name>
    <dbReference type="NCBI Taxonomy" id="2986998"/>
    <lineage>
        <taxon>Bacteria</taxon>
        <taxon>Pseudomonadati</taxon>
        <taxon>Bacteroidota</taxon>
        <taxon>Bacteroidia</taxon>
        <taxon>Marinilabiliales</taxon>
        <taxon>Prolixibacteraceae</taxon>
        <taxon>Gaoshiqia</taxon>
    </lineage>
</organism>
<dbReference type="EMBL" id="JAPAAF010000002">
    <property type="protein sequence ID" value="MCW0481494.1"/>
    <property type="molecule type" value="Genomic_DNA"/>
</dbReference>
<dbReference type="InterPro" id="IPR036291">
    <property type="entry name" value="NAD(P)-bd_dom_sf"/>
</dbReference>
<dbReference type="Gene3D" id="3.40.50.720">
    <property type="entry name" value="NAD(P)-binding Rossmann-like Domain"/>
    <property type="match status" value="1"/>
</dbReference>
<evidence type="ECO:0000259" key="2">
    <source>
        <dbReference type="Pfam" id="PF03807"/>
    </source>
</evidence>
<dbReference type="GO" id="GO:0016491">
    <property type="term" value="F:oxidoreductase activity"/>
    <property type="evidence" value="ECO:0007669"/>
    <property type="project" value="UniProtKB-KW"/>
</dbReference>
<dbReference type="InterPro" id="IPR051267">
    <property type="entry name" value="STEAP_metalloreductase"/>
</dbReference>